<feature type="compositionally biased region" description="Low complexity" evidence="1">
    <location>
        <begin position="443"/>
        <end position="459"/>
    </location>
</feature>
<comment type="caution">
    <text evidence="2">The sequence shown here is derived from an EMBL/GenBank/DDBJ whole genome shotgun (WGS) entry which is preliminary data.</text>
</comment>
<evidence type="ECO:0000313" key="2">
    <source>
        <dbReference type="EMBL" id="KAK4077352.1"/>
    </source>
</evidence>
<accession>A0AAE1M0V7</accession>
<evidence type="ECO:0000256" key="1">
    <source>
        <dbReference type="SAM" id="MobiDB-lite"/>
    </source>
</evidence>
<feature type="compositionally biased region" description="Low complexity" evidence="1">
    <location>
        <begin position="297"/>
        <end position="307"/>
    </location>
</feature>
<dbReference type="GeneID" id="87917908"/>
<feature type="compositionally biased region" description="Acidic residues" evidence="1">
    <location>
        <begin position="254"/>
        <end position="264"/>
    </location>
</feature>
<dbReference type="RefSeq" id="XP_062757187.1">
    <property type="nucleotide sequence ID" value="XM_062898003.1"/>
</dbReference>
<dbReference type="EMBL" id="JAWRVG010000011">
    <property type="protein sequence ID" value="KAK4077352.1"/>
    <property type="molecule type" value="Genomic_DNA"/>
</dbReference>
<protein>
    <submittedName>
        <fullName evidence="2">Uncharacterized protein</fullName>
    </submittedName>
</protein>
<organism evidence="2 3">
    <name type="scientific">Trichoderma aggressivum f. europaeum</name>
    <dbReference type="NCBI Taxonomy" id="173218"/>
    <lineage>
        <taxon>Eukaryota</taxon>
        <taxon>Fungi</taxon>
        <taxon>Dikarya</taxon>
        <taxon>Ascomycota</taxon>
        <taxon>Pezizomycotina</taxon>
        <taxon>Sordariomycetes</taxon>
        <taxon>Hypocreomycetidae</taxon>
        <taxon>Hypocreales</taxon>
        <taxon>Hypocreaceae</taxon>
        <taxon>Trichoderma</taxon>
    </lineage>
</organism>
<name>A0AAE1M0V7_9HYPO</name>
<sequence>MGLPRAPIKTRAKALEWMHTAPKDIRSPKFLWEEYWGRFNTVQIPVLDTESYFRTAIKLAKLSSDRNDFEKRFRRIIRRRQAKGRKWYRGLKRHAWKENQSFVTNATRHLAVDFCTTGSLKSMLQILDGVAFGFEADEVHIEWWPNGYLSDDEIGCGTQHLDENDIGEIYRTPSEPSDLDVSEAPSEAVTKEIPNSQHENSPSSSTTTEEHLRHSPRQSLDGKRQQHTENENRPKKRVRFTDAAEEGNAAGTDDAVEPDDEPDDCNWFPSSQPIPSTQRAGESPAKKRRRLDDAAEEGNAAGTGNATRPDDDLFPPRLRWRRYTAAKGWKLNRPESIQPDFITYGSSSEDTSTDEEEENLSIASEQAVAEKVPRKRSKPDDEDDDDGDEERRQKRRRTETPESAPTPHVSPPAQQAPDESMATTEAKVDDEAKGRQHKRPRRTSSSPASPRARPLRPASGLNTRSTRRANQPKLWELDDTSKPRLIR</sequence>
<dbReference type="Proteomes" id="UP001273209">
    <property type="component" value="Unassembled WGS sequence"/>
</dbReference>
<reference evidence="2" key="1">
    <citation type="submission" date="2023-11" db="EMBL/GenBank/DDBJ databases">
        <title>The genome sequences of three competitors of mushroom-forming fungi.</title>
        <authorList>
            <person name="Beijen E."/>
            <person name="Ohm R.A."/>
        </authorList>
    </citation>
    <scope>NUCLEOTIDE SEQUENCE</scope>
    <source>
        <strain evidence="2">CBS 100526</strain>
    </source>
</reference>
<keyword evidence="3" id="KW-1185">Reference proteome</keyword>
<gene>
    <name evidence="2" type="ORF">Triagg1_3684</name>
</gene>
<feature type="region of interest" description="Disordered" evidence="1">
    <location>
        <begin position="168"/>
        <end position="487"/>
    </location>
</feature>
<proteinExistence type="predicted"/>
<feature type="compositionally biased region" description="Polar residues" evidence="1">
    <location>
        <begin position="268"/>
        <end position="280"/>
    </location>
</feature>
<evidence type="ECO:0000313" key="3">
    <source>
        <dbReference type="Proteomes" id="UP001273209"/>
    </source>
</evidence>
<feature type="compositionally biased region" description="Polar residues" evidence="1">
    <location>
        <begin position="193"/>
        <end position="202"/>
    </location>
</feature>
<feature type="compositionally biased region" description="Basic and acidic residues" evidence="1">
    <location>
        <begin position="475"/>
        <end position="487"/>
    </location>
</feature>
<dbReference type="AlphaFoldDB" id="A0AAE1M0V7"/>
<feature type="compositionally biased region" description="Basic and acidic residues" evidence="1">
    <location>
        <begin position="220"/>
        <end position="233"/>
    </location>
</feature>